<dbReference type="Proteomes" id="UP000017200">
    <property type="component" value="Unassembled WGS sequence"/>
</dbReference>
<dbReference type="SUPFAM" id="SSF55729">
    <property type="entry name" value="Acyl-CoA N-acyltransferases (Nat)"/>
    <property type="match status" value="1"/>
</dbReference>
<feature type="region of interest" description="Disordered" evidence="14">
    <location>
        <begin position="124"/>
        <end position="230"/>
    </location>
</feature>
<comment type="subcellular location">
    <subcellularLocation>
        <location evidence="1">Nucleus</location>
    </subcellularLocation>
</comment>
<feature type="compositionally biased region" description="Low complexity" evidence="14">
    <location>
        <begin position="33"/>
        <end position="58"/>
    </location>
</feature>
<reference evidence="18" key="1">
    <citation type="submission" date="2010-11" db="EMBL/GenBank/DDBJ databases">
        <title>The genome sequence of Microbotryum violaceum strain p1A1 Lamole.</title>
        <authorList>
            <person name="Cuomo C."/>
            <person name="Perlin M."/>
            <person name="Young S.K."/>
            <person name="Zeng Q."/>
            <person name="Gargeya S."/>
            <person name="Alvarado L."/>
            <person name="Berlin A."/>
            <person name="Chapman S.B."/>
            <person name="Chen Z."/>
            <person name="Freedman E."/>
            <person name="Gellesch M."/>
            <person name="Goldberg J."/>
            <person name="Griggs A."/>
            <person name="Gujja S."/>
            <person name="Heilman E."/>
            <person name="Heiman D."/>
            <person name="Howarth C."/>
            <person name="Mehta T."/>
            <person name="Neiman D."/>
            <person name="Pearson M."/>
            <person name="Roberts A."/>
            <person name="Saif S."/>
            <person name="Shea T."/>
            <person name="Shenoy N."/>
            <person name="Sisk P."/>
            <person name="Stolte C."/>
            <person name="Sykes S."/>
            <person name="White J."/>
            <person name="Yandava C."/>
            <person name="Haas B."/>
            <person name="Nusbaum C."/>
            <person name="Birren B."/>
        </authorList>
    </citation>
    <scope>NUCLEOTIDE SEQUENCE [LARGE SCALE GENOMIC DNA]</scope>
    <source>
        <strain evidence="18">p1A1 Lamole</strain>
    </source>
</reference>
<dbReference type="EMBL" id="AEIJ01000238">
    <property type="status" value="NOT_ANNOTATED_CDS"/>
    <property type="molecule type" value="Genomic_DNA"/>
</dbReference>
<feature type="region of interest" description="Disordered" evidence="14">
    <location>
        <begin position="31"/>
        <end position="97"/>
    </location>
</feature>
<dbReference type="PANTHER" id="PTHR10615">
    <property type="entry name" value="HISTONE ACETYLTRANSFERASE"/>
    <property type="match status" value="1"/>
</dbReference>
<feature type="compositionally biased region" description="Polar residues" evidence="14">
    <location>
        <begin position="130"/>
        <end position="139"/>
    </location>
</feature>
<feature type="domain" description="MYST-type HAT" evidence="15">
    <location>
        <begin position="338"/>
        <end position="704"/>
    </location>
</feature>
<evidence type="ECO:0000256" key="12">
    <source>
        <dbReference type="ARBA" id="ARBA00023315"/>
    </source>
</evidence>
<evidence type="ECO:0000313" key="18">
    <source>
        <dbReference type="Proteomes" id="UP000017200"/>
    </source>
</evidence>
<evidence type="ECO:0000256" key="2">
    <source>
        <dbReference type="ARBA" id="ARBA00010107"/>
    </source>
</evidence>
<evidence type="ECO:0000256" key="7">
    <source>
        <dbReference type="ARBA" id="ARBA00022833"/>
    </source>
</evidence>
<feature type="active site" description="Proton donor/acceptor" evidence="13">
    <location>
        <position position="551"/>
    </location>
</feature>
<dbReference type="GO" id="GO:0046972">
    <property type="term" value="F:histone H4K16 acetyltransferase activity"/>
    <property type="evidence" value="ECO:0007669"/>
    <property type="project" value="TreeGrafter"/>
</dbReference>
<keyword evidence="4" id="KW-0808">Transferase</keyword>
<dbReference type="EC" id="2.3.1.48" evidence="3"/>
<dbReference type="Gene3D" id="1.10.10.10">
    <property type="entry name" value="Winged helix-like DNA-binding domain superfamily/Winged helix DNA-binding domain"/>
    <property type="match status" value="1"/>
</dbReference>
<evidence type="ECO:0000256" key="11">
    <source>
        <dbReference type="ARBA" id="ARBA00023242"/>
    </source>
</evidence>
<feature type="compositionally biased region" description="Polar residues" evidence="14">
    <location>
        <begin position="359"/>
        <end position="370"/>
    </location>
</feature>
<name>U5H5A1_USTV1</name>
<evidence type="ECO:0000256" key="14">
    <source>
        <dbReference type="SAM" id="MobiDB-lite"/>
    </source>
</evidence>
<accession>U5H5A1</accession>
<evidence type="ECO:0000256" key="6">
    <source>
        <dbReference type="ARBA" id="ARBA00022771"/>
    </source>
</evidence>
<reference evidence="16" key="2">
    <citation type="submission" date="2010-11" db="EMBL/GenBank/DDBJ databases">
        <authorList>
            <consortium name="The Broad Institute Genome Sequencing Platform"/>
            <person name="Earl A."/>
            <person name="Ward D."/>
            <person name="Feldgarden M."/>
            <person name="Gevers D."/>
            <person name="Butler R."/>
            <person name="Young S.K."/>
            <person name="Zeng Q."/>
            <person name="Gargeya S."/>
            <person name="Fitzgerald M."/>
            <person name="Haas B."/>
            <person name="Abouelleil A."/>
            <person name="Alvarado L."/>
            <person name="Arachchi H.M."/>
            <person name="Berlin A."/>
            <person name="Brown A."/>
            <person name="Chapman S.B."/>
            <person name="Chen Z."/>
            <person name="Dunbar C."/>
            <person name="Freedman E."/>
            <person name="Gearin G."/>
            <person name="Gellesch M."/>
            <person name="Goldberg J."/>
            <person name="Griggs A."/>
            <person name="Gujja S."/>
            <person name="Heilman E."/>
            <person name="Heiman D."/>
            <person name="Howarth C."/>
            <person name="Larson L."/>
            <person name="Lui A."/>
            <person name="MacDonald P.J.P."/>
            <person name="Mehta T."/>
            <person name="Montmayeur A."/>
            <person name="Murphy C."/>
            <person name="Neiman D."/>
            <person name="Pearson M."/>
            <person name="Priest M."/>
            <person name="Roberts A."/>
            <person name="Saif S."/>
            <person name="Shea T."/>
            <person name="Shenoy N."/>
            <person name="Sisk P."/>
            <person name="Stolte C."/>
            <person name="Sykes S."/>
            <person name="White J."/>
            <person name="Yandava C."/>
            <person name="Wortman J."/>
            <person name="Nusbaum C."/>
            <person name="Birren B."/>
        </authorList>
    </citation>
    <scope>NUCLEOTIDE SEQUENCE</scope>
    <source>
        <strain evidence="16">P1A1 Lamole</strain>
    </source>
</reference>
<dbReference type="InterPro" id="IPR002717">
    <property type="entry name" value="HAT_MYST-type"/>
</dbReference>
<dbReference type="PROSITE" id="PS51726">
    <property type="entry name" value="MYST_HAT"/>
    <property type="match status" value="1"/>
</dbReference>
<dbReference type="PANTHER" id="PTHR10615:SF219">
    <property type="entry name" value="HISTONE ACETYLTRANSFERASE KAT5"/>
    <property type="match status" value="1"/>
</dbReference>
<reference evidence="17" key="4">
    <citation type="submission" date="2015-06" db="UniProtKB">
        <authorList>
            <consortium name="EnsemblFungi"/>
        </authorList>
    </citation>
    <scope>IDENTIFICATION</scope>
</reference>
<sequence length="768" mass="83686">MDRIEATPADKAVVPQAKPCTLAVKLIVPPPRSSSSLVAPPASSTALARVVAPPTARVRPPKRPRQRESHGHTWTTTVSSSNLGPYTSTPPSTTRVATEPRQIELVIFSGYEIKTEYASPYPLEERVPLPNTTTSTPRTSAVVRTRSRLNPRRSSPSSPVTRPNAPLSAQRSETLTEASLSQQSNQVPRSPSPELGLPTTTTNSSASIKVEEPTMQDTTPLSPSESSDASADEIVTALVVASPSFRQSSTASEQGSEMVKTEETKAVVDEEARQGVVIETAEPATTAAVEDTTPTPASPTAATVEKNSAATVAPPTPELPKRGQAGRFLSKPFHETVRGRRQLARLAAGSVGSAHVSDPNDSSPRAPSQSTRDRSVTSTNGTGTGRNSKLATKMETLAEPIKRMWVCEGCFKYVFEATALVRHLKECKYHHPPGKKVYQRGAHTIWEVDGAVEKLWCQNLCLFGKLFIEHKYMFFDLEGFLFYVVTDATPSRDWPLAYFSKEKLSYDDYNLACIVTFPPYRAKGWAALLIELSYEITRRLPSPSGLPGTPERPLSASGLASYRTYWTGTVVRYLRGCFQRRRGVVVEVEVEEKKGRGRGKGFIGALVVGDGKMGGQTTTTKTTVDGETKSSKRQRLSSRGGDPSRENGTEASKEGLDQAEDEEEEEEEEDSFPKGLIDLAQKVHLRPEDVAFALVDSGLAQWRRDPNKVSSEESKDAEGEGATTMMATTHADPDEVLELCITEELVEQVAREKNVKPRGVLSMAYVLL</sequence>
<evidence type="ECO:0000256" key="8">
    <source>
        <dbReference type="ARBA" id="ARBA00022990"/>
    </source>
</evidence>
<dbReference type="EnsemblFungi" id="MVLG_02476T0">
    <property type="protein sequence ID" value="MVLG_02476T0"/>
    <property type="gene ID" value="MVLG_02476"/>
</dbReference>
<comment type="similarity">
    <text evidence="2">Belongs to the MYST (SAS/MOZ) family.</text>
</comment>
<keyword evidence="18" id="KW-1185">Reference proteome</keyword>
<dbReference type="InterPro" id="IPR036388">
    <property type="entry name" value="WH-like_DNA-bd_sf"/>
</dbReference>
<dbReference type="AlphaFoldDB" id="U5H5A1"/>
<keyword evidence="9" id="KW-0805">Transcription regulation</keyword>
<dbReference type="GO" id="GO:0005634">
    <property type="term" value="C:nucleus"/>
    <property type="evidence" value="ECO:0007669"/>
    <property type="project" value="UniProtKB-SubCell"/>
</dbReference>
<evidence type="ECO:0000256" key="1">
    <source>
        <dbReference type="ARBA" id="ARBA00004123"/>
    </source>
</evidence>
<dbReference type="InterPro" id="IPR050603">
    <property type="entry name" value="MYST_HAT"/>
</dbReference>
<feature type="compositionally biased region" description="Low complexity" evidence="14">
    <location>
        <begin position="152"/>
        <end position="164"/>
    </location>
</feature>
<proteinExistence type="inferred from homology"/>
<keyword evidence="10" id="KW-0804">Transcription</keyword>
<organism evidence="16">
    <name type="scientific">Microbotryum lychnidis-dioicae (strain p1A1 Lamole / MvSl-1064)</name>
    <name type="common">Anther smut fungus</name>
    <dbReference type="NCBI Taxonomy" id="683840"/>
    <lineage>
        <taxon>Eukaryota</taxon>
        <taxon>Fungi</taxon>
        <taxon>Dikarya</taxon>
        <taxon>Basidiomycota</taxon>
        <taxon>Pucciniomycotina</taxon>
        <taxon>Microbotryomycetes</taxon>
        <taxon>Microbotryales</taxon>
        <taxon>Microbotryaceae</taxon>
        <taxon>Microbotryum</taxon>
    </lineage>
</organism>
<evidence type="ECO:0000313" key="17">
    <source>
        <dbReference type="EnsemblFungi" id="MVLG_02476T0"/>
    </source>
</evidence>
<reference evidence="16 18" key="3">
    <citation type="journal article" date="2015" name="BMC Genomics">
        <title>Sex and parasites: genomic and transcriptomic analysis of Microbotryum lychnidis-dioicae, the biotrophic and plant-castrating anther smut fungus.</title>
        <authorList>
            <person name="Perlin M.H."/>
            <person name="Amselem J."/>
            <person name="Fontanillas E."/>
            <person name="Toh S.S."/>
            <person name="Chen Z."/>
            <person name="Goldberg J."/>
            <person name="Duplessis S."/>
            <person name="Henrissat B."/>
            <person name="Young S."/>
            <person name="Zeng Q."/>
            <person name="Aguileta G."/>
            <person name="Petit E."/>
            <person name="Badouin H."/>
            <person name="Andrews J."/>
            <person name="Razeeq D."/>
            <person name="Gabaldon T."/>
            <person name="Quesneville H."/>
            <person name="Giraud T."/>
            <person name="Hood M.E."/>
            <person name="Schultz D.J."/>
            <person name="Cuomo C.A."/>
        </authorList>
    </citation>
    <scope>NUCLEOTIDE SEQUENCE [LARGE SCALE GENOMIC DNA]</scope>
    <source>
        <strain evidence="16">P1A1 Lamole</strain>
        <strain evidence="18">p1A1 Lamole</strain>
    </source>
</reference>
<keyword evidence="7" id="KW-0862">Zinc</keyword>
<dbReference type="InterPro" id="IPR016181">
    <property type="entry name" value="Acyl_CoA_acyltransferase"/>
</dbReference>
<dbReference type="OMA" id="TMMATTH"/>
<dbReference type="EMBL" id="GL541661">
    <property type="protein sequence ID" value="KDE07256.1"/>
    <property type="molecule type" value="Genomic_DNA"/>
</dbReference>
<feature type="compositionally biased region" description="Acidic residues" evidence="14">
    <location>
        <begin position="657"/>
        <end position="670"/>
    </location>
</feature>
<feature type="compositionally biased region" description="Polar residues" evidence="14">
    <location>
        <begin position="167"/>
        <end position="189"/>
    </location>
</feature>
<evidence type="ECO:0000313" key="16">
    <source>
        <dbReference type="EMBL" id="KDE07256.1"/>
    </source>
</evidence>
<evidence type="ECO:0000256" key="9">
    <source>
        <dbReference type="ARBA" id="ARBA00023015"/>
    </source>
</evidence>
<feature type="region of interest" description="Disordered" evidence="14">
    <location>
        <begin position="611"/>
        <end position="674"/>
    </location>
</feature>
<evidence type="ECO:0000256" key="13">
    <source>
        <dbReference type="PIRSR" id="PIRSR602717-51"/>
    </source>
</evidence>
<evidence type="ECO:0000256" key="5">
    <source>
        <dbReference type="ARBA" id="ARBA00022723"/>
    </source>
</evidence>
<evidence type="ECO:0000256" key="10">
    <source>
        <dbReference type="ARBA" id="ARBA00023163"/>
    </source>
</evidence>
<evidence type="ECO:0000259" key="15">
    <source>
        <dbReference type="PROSITE" id="PS51726"/>
    </source>
</evidence>
<keyword evidence="11" id="KW-0539">Nucleus</keyword>
<keyword evidence="5" id="KW-0479">Metal-binding</keyword>
<feature type="compositionally biased region" description="Low complexity" evidence="14">
    <location>
        <begin position="220"/>
        <end position="230"/>
    </location>
</feature>
<dbReference type="InParanoid" id="U5H5A1"/>
<keyword evidence="8" id="KW-0007">Acetylation</keyword>
<dbReference type="Gene3D" id="3.30.60.60">
    <property type="entry name" value="N-acetyl transferase-like"/>
    <property type="match status" value="1"/>
</dbReference>
<dbReference type="GO" id="GO:0008270">
    <property type="term" value="F:zinc ion binding"/>
    <property type="evidence" value="ECO:0007669"/>
    <property type="project" value="UniProtKB-KW"/>
</dbReference>
<feature type="region of interest" description="Disordered" evidence="14">
    <location>
        <begin position="286"/>
        <end position="326"/>
    </location>
</feature>
<keyword evidence="6" id="KW-0863">Zinc-finger</keyword>
<dbReference type="Pfam" id="PF01853">
    <property type="entry name" value="MOZ_SAS"/>
    <property type="match status" value="1"/>
</dbReference>
<dbReference type="HOGENOM" id="CLU_363772_0_0_1"/>
<feature type="region of interest" description="Disordered" evidence="14">
    <location>
        <begin position="347"/>
        <end position="391"/>
    </location>
</feature>
<dbReference type="OrthoDB" id="787137at2759"/>
<feature type="compositionally biased region" description="Basic and acidic residues" evidence="14">
    <location>
        <begin position="642"/>
        <end position="656"/>
    </location>
</feature>
<feature type="compositionally biased region" description="Polar residues" evidence="14">
    <location>
        <begin position="72"/>
        <end position="96"/>
    </location>
</feature>
<evidence type="ECO:0000256" key="4">
    <source>
        <dbReference type="ARBA" id="ARBA00022679"/>
    </source>
</evidence>
<evidence type="ECO:0000256" key="3">
    <source>
        <dbReference type="ARBA" id="ARBA00013184"/>
    </source>
</evidence>
<feature type="compositionally biased region" description="Low complexity" evidence="14">
    <location>
        <begin position="286"/>
        <end position="303"/>
    </location>
</feature>
<dbReference type="Gene3D" id="3.40.630.30">
    <property type="match status" value="1"/>
</dbReference>
<feature type="compositionally biased region" description="Low complexity" evidence="14">
    <location>
        <begin position="376"/>
        <end position="388"/>
    </location>
</feature>
<feature type="compositionally biased region" description="Polar residues" evidence="14">
    <location>
        <begin position="198"/>
        <end position="207"/>
    </location>
</feature>
<dbReference type="STRING" id="683840.U5H5A1"/>
<dbReference type="GO" id="GO:0006355">
    <property type="term" value="P:regulation of DNA-templated transcription"/>
    <property type="evidence" value="ECO:0007669"/>
    <property type="project" value="InterPro"/>
</dbReference>
<keyword evidence="12" id="KW-0012">Acyltransferase</keyword>
<protein>
    <recommendedName>
        <fullName evidence="3">histone acetyltransferase</fullName>
        <ecNumber evidence="3">2.3.1.48</ecNumber>
    </recommendedName>
</protein>
<gene>
    <name evidence="16" type="ORF">MVLG_02476</name>
</gene>
<dbReference type="GO" id="GO:0035267">
    <property type="term" value="C:NuA4 histone acetyltransferase complex"/>
    <property type="evidence" value="ECO:0007669"/>
    <property type="project" value="TreeGrafter"/>
</dbReference>